<evidence type="ECO:0000313" key="7">
    <source>
        <dbReference type="EMBL" id="MDK9499695.1"/>
    </source>
</evidence>
<feature type="transmembrane region" description="Helical" evidence="6">
    <location>
        <begin position="151"/>
        <end position="172"/>
    </location>
</feature>
<evidence type="ECO:0000256" key="6">
    <source>
        <dbReference type="SAM" id="Phobius"/>
    </source>
</evidence>
<gene>
    <name evidence="7" type="ORF">QEZ40_005127</name>
</gene>
<keyword evidence="3 6" id="KW-0812">Transmembrane</keyword>
<comment type="subcellular location">
    <subcellularLocation>
        <location evidence="1">Cell membrane</location>
        <topology evidence="1">Multi-pass membrane protein</topology>
    </subcellularLocation>
</comment>
<feature type="transmembrane region" description="Helical" evidence="6">
    <location>
        <begin position="254"/>
        <end position="276"/>
    </location>
</feature>
<dbReference type="Pfam" id="PF03631">
    <property type="entry name" value="Virul_fac_BrkB"/>
    <property type="match status" value="1"/>
</dbReference>
<keyword evidence="4 6" id="KW-1133">Transmembrane helix</keyword>
<feature type="transmembrane region" description="Helical" evidence="6">
    <location>
        <begin position="110"/>
        <end position="130"/>
    </location>
</feature>
<dbReference type="Proteomes" id="UP001223390">
    <property type="component" value="Unassembled WGS sequence"/>
</dbReference>
<dbReference type="RefSeq" id="WP_285345522.1">
    <property type="nucleotide sequence ID" value="NZ_JASITI010000047.1"/>
</dbReference>
<accession>A0ABT7H3R0</accession>
<proteinExistence type="predicted"/>
<keyword evidence="2" id="KW-1003">Cell membrane</keyword>
<keyword evidence="8" id="KW-1185">Reference proteome</keyword>
<organism evidence="7 8">
    <name type="scientific">Streptomyces katrae</name>
    <dbReference type="NCBI Taxonomy" id="68223"/>
    <lineage>
        <taxon>Bacteria</taxon>
        <taxon>Bacillati</taxon>
        <taxon>Actinomycetota</taxon>
        <taxon>Actinomycetes</taxon>
        <taxon>Kitasatosporales</taxon>
        <taxon>Streptomycetaceae</taxon>
        <taxon>Streptomyces</taxon>
    </lineage>
</organism>
<reference evidence="7 8" key="1">
    <citation type="submission" date="2023-05" db="EMBL/GenBank/DDBJ databases">
        <title>Sequencing and Assembly of Streptomyces sp. NP73.</title>
        <authorList>
            <person name="Konwar A.N."/>
            <person name="Saikia K."/>
            <person name="Thakur D."/>
        </authorList>
    </citation>
    <scope>NUCLEOTIDE SEQUENCE [LARGE SCALE GENOMIC DNA]</scope>
    <source>
        <strain evidence="7 8">NP73</strain>
    </source>
</reference>
<dbReference type="PANTHER" id="PTHR30213:SF1">
    <property type="entry name" value="INNER MEMBRANE PROTEIN YHJD"/>
    <property type="match status" value="1"/>
</dbReference>
<protein>
    <submittedName>
        <fullName evidence="7">YihY/virulence factor BrkB family protein</fullName>
    </submittedName>
</protein>
<sequence length="297" mass="32344">MRGVLWASWWRTRSRELAQAWRRIRYRSEVRFPVITRLAERMIAVNIFDSATRVAAQVLLTVVPLLFVVASLAPRALQEQLTSSLRALFGLTGESGEQLDEFFAGTDEDVQHAVGAVGSVMVLLSATAVSRAVQRLCRRAWGIPRGAARIAVWRWVVWIAVWTGLLVVQGPVRDGFGTGLWLGIPLTFLLQTAAWWWTQHLLLGGAIGWWPLLPGALLSAVAVTALSLGARLYMPLALNRVLGEFGAFGSVFVLLSWLIVLCVAIAIGLSTGAVLAQEPYLADRLGSPVRDPGSGAP</sequence>
<comment type="caution">
    <text evidence="7">The sequence shown here is derived from an EMBL/GenBank/DDBJ whole genome shotgun (WGS) entry which is preliminary data.</text>
</comment>
<feature type="transmembrane region" description="Helical" evidence="6">
    <location>
        <begin position="54"/>
        <end position="73"/>
    </location>
</feature>
<dbReference type="InterPro" id="IPR017039">
    <property type="entry name" value="Virul_fac_BrkB"/>
</dbReference>
<keyword evidence="5 6" id="KW-0472">Membrane</keyword>
<feature type="transmembrane region" description="Helical" evidence="6">
    <location>
        <begin position="178"/>
        <end position="197"/>
    </location>
</feature>
<evidence type="ECO:0000313" key="8">
    <source>
        <dbReference type="Proteomes" id="UP001223390"/>
    </source>
</evidence>
<evidence type="ECO:0000256" key="2">
    <source>
        <dbReference type="ARBA" id="ARBA00022475"/>
    </source>
</evidence>
<dbReference type="EMBL" id="JASITI010000047">
    <property type="protein sequence ID" value="MDK9499695.1"/>
    <property type="molecule type" value="Genomic_DNA"/>
</dbReference>
<dbReference type="PANTHER" id="PTHR30213">
    <property type="entry name" value="INNER MEMBRANE PROTEIN YHJD"/>
    <property type="match status" value="1"/>
</dbReference>
<evidence type="ECO:0000256" key="4">
    <source>
        <dbReference type="ARBA" id="ARBA00022989"/>
    </source>
</evidence>
<evidence type="ECO:0000256" key="5">
    <source>
        <dbReference type="ARBA" id="ARBA00023136"/>
    </source>
</evidence>
<feature type="transmembrane region" description="Helical" evidence="6">
    <location>
        <begin position="209"/>
        <end position="234"/>
    </location>
</feature>
<name>A0ABT7H3R0_9ACTN</name>
<evidence type="ECO:0000256" key="3">
    <source>
        <dbReference type="ARBA" id="ARBA00022692"/>
    </source>
</evidence>
<evidence type="ECO:0000256" key="1">
    <source>
        <dbReference type="ARBA" id="ARBA00004651"/>
    </source>
</evidence>